<reference evidence="2" key="1">
    <citation type="submission" date="2021-02" db="EMBL/GenBank/DDBJ databases">
        <authorList>
            <person name="Dougan E. K."/>
            <person name="Rhodes N."/>
            <person name="Thang M."/>
            <person name="Chan C."/>
        </authorList>
    </citation>
    <scope>NUCLEOTIDE SEQUENCE</scope>
</reference>
<evidence type="ECO:0000313" key="2">
    <source>
        <dbReference type="EMBL" id="CAE7706403.1"/>
    </source>
</evidence>
<evidence type="ECO:0000259" key="1">
    <source>
        <dbReference type="Pfam" id="PF02541"/>
    </source>
</evidence>
<dbReference type="GO" id="GO:0006357">
    <property type="term" value="P:regulation of transcription by RNA polymerase II"/>
    <property type="evidence" value="ECO:0007669"/>
    <property type="project" value="TreeGrafter"/>
</dbReference>
<dbReference type="Gene3D" id="3.30.420.40">
    <property type="match status" value="1"/>
</dbReference>
<dbReference type="Proteomes" id="UP000601435">
    <property type="component" value="Unassembled WGS sequence"/>
</dbReference>
<evidence type="ECO:0000313" key="3">
    <source>
        <dbReference type="Proteomes" id="UP000601435"/>
    </source>
</evidence>
<name>A0A812WTF6_9DINO</name>
<feature type="domain" description="Ppx/GppA phosphatase N-terminal" evidence="1">
    <location>
        <begin position="19"/>
        <end position="172"/>
    </location>
</feature>
<dbReference type="PANTHER" id="PTHR30005">
    <property type="entry name" value="EXOPOLYPHOSPHATASE"/>
    <property type="match status" value="1"/>
</dbReference>
<dbReference type="Pfam" id="PF02541">
    <property type="entry name" value="Ppx-GppA"/>
    <property type="match status" value="1"/>
</dbReference>
<dbReference type="PANTHER" id="PTHR30005:SF0">
    <property type="entry name" value="RETROGRADE REGULATION PROTEIN 2"/>
    <property type="match status" value="1"/>
</dbReference>
<keyword evidence="3" id="KW-1185">Reference proteome</keyword>
<comment type="caution">
    <text evidence="2">The sequence shown here is derived from an EMBL/GenBank/DDBJ whole genome shotgun (WGS) entry which is preliminary data.</text>
</comment>
<dbReference type="AlphaFoldDB" id="A0A812WTF6"/>
<proteinExistence type="predicted"/>
<dbReference type="InterPro" id="IPR050273">
    <property type="entry name" value="GppA/Ppx_hydrolase"/>
</dbReference>
<sequence>MASLRRAAFDIGSGATKLVIADVTEGSIQELFAREVPVPFAVDWKQSSDGNLSSAIQEQGVSVLRSLLQECDDRSVAVHARVAVATEVFRKAGNGKAYLERVFAELALPVRVLTQDEEAELGFRTAAALAGSGDGTICWDSGGASFQITTRSSSGALEAYLGSLGTGVVTSMLVEIQGCSFAETPSPNPVRAEHAEQLLLDLKRTLPATPSWLRHGNVAAIGGPNSMFCVACEALGMGLSKQSEEASAEGESSSCHFTITAQAIRDVLLDVIGKSDDELLQYAFCQGQLREPPAFILPKLILLLAVMEHCEMEKVFFYKTIGSCPGMLISDEMFAKPAAAS</sequence>
<protein>
    <submittedName>
        <fullName evidence="2">GppA protein</fullName>
    </submittedName>
</protein>
<dbReference type="InterPro" id="IPR003695">
    <property type="entry name" value="Ppx_GppA_N"/>
</dbReference>
<gene>
    <name evidence="2" type="primary">gppA</name>
    <name evidence="2" type="ORF">SNEC2469_LOCUS20361</name>
</gene>
<organism evidence="2 3">
    <name type="scientific">Symbiodinium necroappetens</name>
    <dbReference type="NCBI Taxonomy" id="1628268"/>
    <lineage>
        <taxon>Eukaryota</taxon>
        <taxon>Sar</taxon>
        <taxon>Alveolata</taxon>
        <taxon>Dinophyceae</taxon>
        <taxon>Suessiales</taxon>
        <taxon>Symbiodiniaceae</taxon>
        <taxon>Symbiodinium</taxon>
    </lineage>
</organism>
<dbReference type="EMBL" id="CAJNJA010035387">
    <property type="protein sequence ID" value="CAE7706403.1"/>
    <property type="molecule type" value="Genomic_DNA"/>
</dbReference>
<dbReference type="OrthoDB" id="191139at2759"/>
<dbReference type="SUPFAM" id="SSF53067">
    <property type="entry name" value="Actin-like ATPase domain"/>
    <property type="match status" value="1"/>
</dbReference>
<accession>A0A812WTF6</accession>
<dbReference type="Gene3D" id="3.30.420.150">
    <property type="entry name" value="Exopolyphosphatase. Domain 2"/>
    <property type="match status" value="1"/>
</dbReference>
<dbReference type="InterPro" id="IPR043129">
    <property type="entry name" value="ATPase_NBD"/>
</dbReference>